<keyword evidence="1" id="KW-0472">Membrane</keyword>
<keyword evidence="1" id="KW-0812">Transmembrane</keyword>
<dbReference type="EMBL" id="CP048995">
    <property type="protein sequence ID" value="QID82081.1"/>
    <property type="molecule type" value="Genomic_DNA"/>
</dbReference>
<name>A0A6C1DZ98_SACPS</name>
<feature type="transmembrane region" description="Helical" evidence="1">
    <location>
        <begin position="149"/>
        <end position="171"/>
    </location>
</feature>
<organism evidence="2 3">
    <name type="scientific">Saccharomyces pastorianus</name>
    <name type="common">Lager yeast</name>
    <name type="synonym">Saccharomyces cerevisiae x Saccharomyces eubayanus</name>
    <dbReference type="NCBI Taxonomy" id="27292"/>
    <lineage>
        <taxon>Eukaryota</taxon>
        <taxon>Fungi</taxon>
        <taxon>Dikarya</taxon>
        <taxon>Ascomycota</taxon>
        <taxon>Saccharomycotina</taxon>
        <taxon>Saccharomycetes</taxon>
        <taxon>Saccharomycetales</taxon>
        <taxon>Saccharomycetaceae</taxon>
        <taxon>Saccharomyces</taxon>
    </lineage>
</organism>
<dbReference type="OrthoDB" id="4043816at2759"/>
<evidence type="ECO:0000313" key="2">
    <source>
        <dbReference type="EMBL" id="QID82081.1"/>
    </source>
</evidence>
<gene>
    <name evidence="2" type="ORF">GRS66_004484</name>
</gene>
<dbReference type="AlphaFoldDB" id="A0A6C1DZ98"/>
<evidence type="ECO:0008006" key="4">
    <source>
        <dbReference type="Google" id="ProtNLM"/>
    </source>
</evidence>
<evidence type="ECO:0000256" key="1">
    <source>
        <dbReference type="SAM" id="Phobius"/>
    </source>
</evidence>
<evidence type="ECO:0000313" key="3">
    <source>
        <dbReference type="Proteomes" id="UP000501346"/>
    </source>
</evidence>
<sequence length="172" mass="19439">MEHVSKRSIGQFFKRKTSTVDGSKSQKCGTTNQLRKLLHKRRVQKQVVPVESQYRIPGDFRDNQSVRVKNFMYNSSPSVTPSTHHINERYVRYDINTRPLVVVLAISIVFFGCLLVLKDIIIQSSENILSVSKWKIIGASFMGTPYTGLLTGLVGPLLSPFSAVSSWLSFIF</sequence>
<keyword evidence="1" id="KW-1133">Transmembrane helix</keyword>
<accession>A0A6C1DZ98</accession>
<protein>
    <recommendedName>
        <fullName evidence="4">YNL046W-like protein</fullName>
    </recommendedName>
</protein>
<keyword evidence="3" id="KW-1185">Reference proteome</keyword>
<dbReference type="Proteomes" id="UP000501346">
    <property type="component" value="Chromosome ScXIV"/>
</dbReference>
<proteinExistence type="predicted"/>
<reference evidence="2 3" key="1">
    <citation type="journal article" date="2019" name="BMC Genomics">
        <title>Chromosome level assembly and comparative genome analysis confirm lager-brewing yeasts originated from a single hybridization.</title>
        <authorList>
            <person name="Salazar A.N."/>
            <person name="Gorter de Vries A.R."/>
            <person name="van den Broek M."/>
            <person name="Brouwers N."/>
            <person name="de la Torre Cortes P."/>
            <person name="Kuijpers N.G.A."/>
            <person name="Daran J.G."/>
            <person name="Abeel T."/>
        </authorList>
    </citation>
    <scope>NUCLEOTIDE SEQUENCE [LARGE SCALE GENOMIC DNA]</scope>
    <source>
        <strain evidence="2 3">CBS 1483</strain>
    </source>
</reference>
<feature type="transmembrane region" description="Helical" evidence="1">
    <location>
        <begin position="99"/>
        <end position="117"/>
    </location>
</feature>